<dbReference type="InterPro" id="IPR031158">
    <property type="entry name" value="GH10_AS"/>
</dbReference>
<dbReference type="PROSITE" id="PS00591">
    <property type="entry name" value="GH10_1"/>
    <property type="match status" value="1"/>
</dbReference>
<comment type="similarity">
    <text evidence="4 12">Belongs to the glycosyl hydrolase 10 (cellulase F) family.</text>
</comment>
<dbReference type="PANTHER" id="PTHR31490">
    <property type="entry name" value="GLYCOSYL HYDROLASE"/>
    <property type="match status" value="1"/>
</dbReference>
<evidence type="ECO:0000256" key="1">
    <source>
        <dbReference type="ARBA" id="ARBA00000681"/>
    </source>
</evidence>
<comment type="pathway">
    <text evidence="3">Glycan degradation; xylan degradation.</text>
</comment>
<dbReference type="SUPFAM" id="SSF51445">
    <property type="entry name" value="(Trans)glycosidases"/>
    <property type="match status" value="1"/>
</dbReference>
<evidence type="ECO:0000313" key="15">
    <source>
        <dbReference type="EMBL" id="USW51301.1"/>
    </source>
</evidence>
<reference evidence="15" key="1">
    <citation type="submission" date="2022-06" db="EMBL/GenBank/DDBJ databases">
        <title>Complete genome sequences of two strains of the flax pathogen Septoria linicola.</title>
        <authorList>
            <person name="Lapalu N."/>
            <person name="Simon A."/>
            <person name="Demenou B."/>
            <person name="Paumier D."/>
            <person name="Guillot M.-P."/>
            <person name="Gout L."/>
            <person name="Valade R."/>
        </authorList>
    </citation>
    <scope>NUCLEOTIDE SEQUENCE</scope>
    <source>
        <strain evidence="15">SE15195</strain>
    </source>
</reference>
<dbReference type="Proteomes" id="UP001056384">
    <property type="component" value="Chromosome 3"/>
</dbReference>
<dbReference type="InterPro" id="IPR044846">
    <property type="entry name" value="GH10"/>
</dbReference>
<comment type="subcellular location">
    <subcellularLocation>
        <location evidence="2">Secreted</location>
    </subcellularLocation>
</comment>
<dbReference type="InterPro" id="IPR017853">
    <property type="entry name" value="GH"/>
</dbReference>
<keyword evidence="13" id="KW-0732">Signal</keyword>
<dbReference type="Gene3D" id="3.20.20.80">
    <property type="entry name" value="Glycosidases"/>
    <property type="match status" value="1"/>
</dbReference>
<evidence type="ECO:0000256" key="8">
    <source>
        <dbReference type="ARBA" id="ARBA00023277"/>
    </source>
</evidence>
<dbReference type="AlphaFoldDB" id="A0A9Q9EH00"/>
<dbReference type="EC" id="3.2.1.8" evidence="12"/>
<dbReference type="OrthoDB" id="3055998at2759"/>
<evidence type="ECO:0000256" key="2">
    <source>
        <dbReference type="ARBA" id="ARBA00004613"/>
    </source>
</evidence>
<evidence type="ECO:0000256" key="11">
    <source>
        <dbReference type="PROSITE-ProRule" id="PRU10061"/>
    </source>
</evidence>
<evidence type="ECO:0000256" key="13">
    <source>
        <dbReference type="SAM" id="SignalP"/>
    </source>
</evidence>
<dbReference type="GO" id="GO:0005576">
    <property type="term" value="C:extracellular region"/>
    <property type="evidence" value="ECO:0007669"/>
    <property type="project" value="UniProtKB-SubCell"/>
</dbReference>
<dbReference type="GO" id="GO:0031176">
    <property type="term" value="F:endo-1,4-beta-xylanase activity"/>
    <property type="evidence" value="ECO:0007669"/>
    <property type="project" value="UniProtKB-EC"/>
</dbReference>
<dbReference type="PROSITE" id="PS51760">
    <property type="entry name" value="GH10_2"/>
    <property type="match status" value="1"/>
</dbReference>
<accession>A0A9Q9EH00</accession>
<protein>
    <recommendedName>
        <fullName evidence="12">Beta-xylanase</fullName>
        <ecNumber evidence="12">3.2.1.8</ecNumber>
    </recommendedName>
</protein>
<organism evidence="15 16">
    <name type="scientific">Septoria linicola</name>
    <dbReference type="NCBI Taxonomy" id="215465"/>
    <lineage>
        <taxon>Eukaryota</taxon>
        <taxon>Fungi</taxon>
        <taxon>Dikarya</taxon>
        <taxon>Ascomycota</taxon>
        <taxon>Pezizomycotina</taxon>
        <taxon>Dothideomycetes</taxon>
        <taxon>Dothideomycetidae</taxon>
        <taxon>Mycosphaerellales</taxon>
        <taxon>Mycosphaerellaceae</taxon>
        <taxon>Septoria</taxon>
    </lineage>
</organism>
<keyword evidence="8 12" id="KW-0119">Carbohydrate metabolism</keyword>
<feature type="signal peptide" evidence="13">
    <location>
        <begin position="1"/>
        <end position="20"/>
    </location>
</feature>
<evidence type="ECO:0000256" key="9">
    <source>
        <dbReference type="ARBA" id="ARBA00023295"/>
    </source>
</evidence>
<keyword evidence="16" id="KW-1185">Reference proteome</keyword>
<evidence type="ECO:0000256" key="4">
    <source>
        <dbReference type="ARBA" id="ARBA00007495"/>
    </source>
</evidence>
<dbReference type="PRINTS" id="PR00134">
    <property type="entry name" value="GLHYDRLASE10"/>
</dbReference>
<feature type="domain" description="GH10" evidence="14">
    <location>
        <begin position="39"/>
        <end position="378"/>
    </location>
</feature>
<evidence type="ECO:0000256" key="12">
    <source>
        <dbReference type="RuleBase" id="RU361174"/>
    </source>
</evidence>
<keyword evidence="10 12" id="KW-0624">Polysaccharide degradation</keyword>
<comment type="catalytic activity">
    <reaction evidence="1 12">
        <text>Endohydrolysis of (1-&gt;4)-beta-D-xylosidic linkages in xylans.</text>
        <dbReference type="EC" id="3.2.1.8"/>
    </reaction>
</comment>
<keyword evidence="6" id="KW-0858">Xylan degradation</keyword>
<dbReference type="PANTHER" id="PTHR31490:SF35">
    <property type="entry name" value="ENDO-1,4-BETA-XYLANASE"/>
    <property type="match status" value="1"/>
</dbReference>
<feature type="chain" id="PRO_5040268445" description="Beta-xylanase" evidence="13">
    <location>
        <begin position="21"/>
        <end position="385"/>
    </location>
</feature>
<keyword evidence="9 12" id="KW-0326">Glycosidase</keyword>
<name>A0A9Q9EH00_9PEZI</name>
<feature type="active site" description="Nucleophile" evidence="11">
    <location>
        <position position="295"/>
    </location>
</feature>
<dbReference type="SMART" id="SM00633">
    <property type="entry name" value="Glyco_10"/>
    <property type="match status" value="1"/>
</dbReference>
<evidence type="ECO:0000256" key="5">
    <source>
        <dbReference type="ARBA" id="ARBA00022525"/>
    </source>
</evidence>
<sequence>MPSTRSLVACLLALSSHVSAVAVSSNVRTLTTTLLASPTGRQSGLNEAAQAAGKMWFGTAINIPGPQQDDQHYMSEFRSSRDFGQATPANSMKYASTEQQRGSFNFTAAEEFLSVARGKKIRCHNLIWHRDLPDWLATPKVAWTNATLSAVLVRHVQTLVRHFGDRCYSWDVVNEAVAEDQVQDGTIRYRNATESLWYRHIGPEFVPMAFRAAQAVIEEENFQVKLYYNDYGIEKRNQKAYAVERLVRQIQGRGIQIDGIGLESHFAVGETPSSDKQATNMRMFNNLGVEVAVTELDVRTPLPPSAADQLQQCRDYYNTVAACKSVEGCVGVTVWDFVDDASWIPHKFAGHGYANLFFQKDDDSKLLKKVAYDGALAALESRASP</sequence>
<evidence type="ECO:0000259" key="14">
    <source>
        <dbReference type="PROSITE" id="PS51760"/>
    </source>
</evidence>
<keyword evidence="7 12" id="KW-0378">Hydrolase</keyword>
<evidence type="ECO:0000256" key="10">
    <source>
        <dbReference type="ARBA" id="ARBA00023326"/>
    </source>
</evidence>
<evidence type="ECO:0000256" key="3">
    <source>
        <dbReference type="ARBA" id="ARBA00004851"/>
    </source>
</evidence>
<dbReference type="Pfam" id="PF00331">
    <property type="entry name" value="Glyco_hydro_10"/>
    <property type="match status" value="1"/>
</dbReference>
<evidence type="ECO:0000256" key="6">
    <source>
        <dbReference type="ARBA" id="ARBA00022651"/>
    </source>
</evidence>
<dbReference type="InterPro" id="IPR001000">
    <property type="entry name" value="GH10_dom"/>
</dbReference>
<keyword evidence="5" id="KW-0964">Secreted</keyword>
<evidence type="ECO:0000313" key="16">
    <source>
        <dbReference type="Proteomes" id="UP001056384"/>
    </source>
</evidence>
<gene>
    <name evidence="15" type="ORF">Slin15195_G046200</name>
</gene>
<evidence type="ECO:0000256" key="7">
    <source>
        <dbReference type="ARBA" id="ARBA00022801"/>
    </source>
</evidence>
<dbReference type="GO" id="GO:0045493">
    <property type="term" value="P:xylan catabolic process"/>
    <property type="evidence" value="ECO:0007669"/>
    <property type="project" value="UniProtKB-KW"/>
</dbReference>
<proteinExistence type="inferred from homology"/>
<dbReference type="EMBL" id="CP099420">
    <property type="protein sequence ID" value="USW51301.1"/>
    <property type="molecule type" value="Genomic_DNA"/>
</dbReference>